<comment type="caution">
    <text evidence="5">The sequence shown here is derived from an EMBL/GenBank/DDBJ whole genome shotgun (WGS) entry which is preliminary data.</text>
</comment>
<evidence type="ECO:0000256" key="3">
    <source>
        <dbReference type="ARBA" id="ARBA00024018"/>
    </source>
</evidence>
<proteinExistence type="inferred from homology"/>
<gene>
    <name evidence="5" type="ORF">BVC80_9087g46</name>
</gene>
<evidence type="ECO:0000256" key="2">
    <source>
        <dbReference type="ARBA" id="ARBA00023033"/>
    </source>
</evidence>
<dbReference type="PRINTS" id="PR00420">
    <property type="entry name" value="RNGMNOXGNASE"/>
</dbReference>
<dbReference type="SUPFAM" id="SSF51905">
    <property type="entry name" value="FAD/NAD(P)-binding domain"/>
    <property type="match status" value="1"/>
</dbReference>
<dbReference type="GO" id="GO:0071949">
    <property type="term" value="F:FAD binding"/>
    <property type="evidence" value="ECO:0007669"/>
    <property type="project" value="InterPro"/>
</dbReference>
<dbReference type="GO" id="GO:0004497">
    <property type="term" value="F:monooxygenase activity"/>
    <property type="evidence" value="ECO:0007669"/>
    <property type="project" value="UniProtKB-KW"/>
</dbReference>
<dbReference type="Pfam" id="PF01494">
    <property type="entry name" value="FAD_binding_3"/>
    <property type="match status" value="1"/>
</dbReference>
<dbReference type="OrthoDB" id="655030at2759"/>
<dbReference type="InterPro" id="IPR044560">
    <property type="entry name" value="MOase"/>
</dbReference>
<comment type="similarity">
    <text evidence="3">Belongs to the 3-hydroxybenzoate 6-hydroxylase family.</text>
</comment>
<evidence type="ECO:0000313" key="5">
    <source>
        <dbReference type="EMBL" id="OVA00554.1"/>
    </source>
</evidence>
<dbReference type="FunCoup" id="A0A200PQQ9">
    <property type="interactions" value="114"/>
</dbReference>
<keyword evidence="1" id="KW-0560">Oxidoreductase</keyword>
<name>A0A200PQQ9_MACCD</name>
<dbReference type="PANTHER" id="PTHR45934">
    <property type="entry name" value="FAD/NAD(P)-BINDING OXIDOREDUCTASE FAMILY PROTEIN"/>
    <property type="match status" value="1"/>
</dbReference>
<keyword evidence="6" id="KW-1185">Reference proteome</keyword>
<dbReference type="OMA" id="VTHGKEM"/>
<evidence type="ECO:0000313" key="6">
    <source>
        <dbReference type="Proteomes" id="UP000195402"/>
    </source>
</evidence>
<dbReference type="AlphaFoldDB" id="A0A200PQQ9"/>
<sequence length="412" mass="45256">MEIIQDILIVGAGIAGLATSLGLHRMGLGSLVLESSENLRVTGFAFTTFTNAWKALDALGVGDSLRQQHDLLQGSVAISTISGLPTSQVSFTNAQRKFGGHEVRCMGRKVLLETLANELPHGTIRFCSKVVSIEEEGYYKLVHLADGSIIKTKVLIGCDGVNSLVAKWLGLQEPTFTGRSTIRGHAVFQEDEGHRLGSTFVQLFGDGFRSGFLPCDQKTMYWFFTYTPPTLPHEKIEDDPTKIKQFVAKKLGKAPKEVMDVVEKTAPESIISSPLRFRWPLNVLLGNISKGNVCVAGDAFHPMTPDIGQGGCAALEDGVVLARCLSEALLSRKTISAPDKKEEQTRIKKGLDKFVKERRWRSFELITTSYIVGLIQHSSGKVLNTIRDKFLSPYLAGMLLKRAEFDCGKLNN</sequence>
<keyword evidence="2 5" id="KW-0503">Monooxygenase</keyword>
<feature type="domain" description="FAD-binding" evidence="4">
    <location>
        <begin position="6"/>
        <end position="329"/>
    </location>
</feature>
<protein>
    <submittedName>
        <fullName evidence="5">Monooxygenase</fullName>
    </submittedName>
</protein>
<dbReference type="InParanoid" id="A0A200PQQ9"/>
<dbReference type="Gene3D" id="3.50.50.60">
    <property type="entry name" value="FAD/NAD(P)-binding domain"/>
    <property type="match status" value="1"/>
</dbReference>
<dbReference type="InterPro" id="IPR036188">
    <property type="entry name" value="FAD/NAD-bd_sf"/>
</dbReference>
<dbReference type="EMBL" id="MVGT01004291">
    <property type="protein sequence ID" value="OVA00554.1"/>
    <property type="molecule type" value="Genomic_DNA"/>
</dbReference>
<accession>A0A200PQQ9</accession>
<reference evidence="5 6" key="1">
    <citation type="journal article" date="2017" name="Mol. Plant">
        <title>The Genome of Medicinal Plant Macleaya cordata Provides New Insights into Benzylisoquinoline Alkaloids Metabolism.</title>
        <authorList>
            <person name="Liu X."/>
            <person name="Liu Y."/>
            <person name="Huang P."/>
            <person name="Ma Y."/>
            <person name="Qing Z."/>
            <person name="Tang Q."/>
            <person name="Cao H."/>
            <person name="Cheng P."/>
            <person name="Zheng Y."/>
            <person name="Yuan Z."/>
            <person name="Zhou Y."/>
            <person name="Liu J."/>
            <person name="Tang Z."/>
            <person name="Zhuo Y."/>
            <person name="Zhang Y."/>
            <person name="Yu L."/>
            <person name="Huang J."/>
            <person name="Yang P."/>
            <person name="Peng Q."/>
            <person name="Zhang J."/>
            <person name="Jiang W."/>
            <person name="Zhang Z."/>
            <person name="Lin K."/>
            <person name="Ro D.K."/>
            <person name="Chen X."/>
            <person name="Xiong X."/>
            <person name="Shang Y."/>
            <person name="Huang S."/>
            <person name="Zeng J."/>
        </authorList>
    </citation>
    <scope>NUCLEOTIDE SEQUENCE [LARGE SCALE GENOMIC DNA]</scope>
    <source>
        <strain evidence="6">cv. BLH2017</strain>
        <tissue evidence="5">Root</tissue>
    </source>
</reference>
<evidence type="ECO:0000256" key="1">
    <source>
        <dbReference type="ARBA" id="ARBA00023002"/>
    </source>
</evidence>
<dbReference type="Proteomes" id="UP000195402">
    <property type="component" value="Unassembled WGS sequence"/>
</dbReference>
<dbReference type="InterPro" id="IPR002938">
    <property type="entry name" value="FAD-bd"/>
</dbReference>
<evidence type="ECO:0000259" key="4">
    <source>
        <dbReference type="Pfam" id="PF01494"/>
    </source>
</evidence>
<dbReference type="STRING" id="56857.A0A200PQQ9"/>
<organism evidence="5 6">
    <name type="scientific">Macleaya cordata</name>
    <name type="common">Five-seeded plume-poppy</name>
    <name type="synonym">Bocconia cordata</name>
    <dbReference type="NCBI Taxonomy" id="56857"/>
    <lineage>
        <taxon>Eukaryota</taxon>
        <taxon>Viridiplantae</taxon>
        <taxon>Streptophyta</taxon>
        <taxon>Embryophyta</taxon>
        <taxon>Tracheophyta</taxon>
        <taxon>Spermatophyta</taxon>
        <taxon>Magnoliopsida</taxon>
        <taxon>Ranunculales</taxon>
        <taxon>Papaveraceae</taxon>
        <taxon>Papaveroideae</taxon>
        <taxon>Macleaya</taxon>
    </lineage>
</organism>
<dbReference type="PANTHER" id="PTHR45934:SF28">
    <property type="entry name" value="OS03G0153100 PROTEIN"/>
    <property type="match status" value="1"/>
</dbReference>